<organism evidence="2 3">
    <name type="scientific">Jannaschia pagri</name>
    <dbReference type="NCBI Taxonomy" id="2829797"/>
    <lineage>
        <taxon>Bacteria</taxon>
        <taxon>Pseudomonadati</taxon>
        <taxon>Pseudomonadota</taxon>
        <taxon>Alphaproteobacteria</taxon>
        <taxon>Rhodobacterales</taxon>
        <taxon>Roseobacteraceae</taxon>
        <taxon>Jannaschia</taxon>
    </lineage>
</organism>
<keyword evidence="3" id="KW-1185">Reference proteome</keyword>
<dbReference type="Pfam" id="PF13649">
    <property type="entry name" value="Methyltransf_25"/>
    <property type="match status" value="1"/>
</dbReference>
<dbReference type="Gene3D" id="3.40.50.150">
    <property type="entry name" value="Vaccinia Virus protein VP39"/>
    <property type="match status" value="1"/>
</dbReference>
<dbReference type="RefSeq" id="WP_220749529.1">
    <property type="nucleotide sequence ID" value="NZ_BPFH01000005.1"/>
</dbReference>
<feature type="domain" description="Methyltransferase" evidence="1">
    <location>
        <begin position="57"/>
        <end position="146"/>
    </location>
</feature>
<evidence type="ECO:0000313" key="3">
    <source>
        <dbReference type="Proteomes" id="UP000786693"/>
    </source>
</evidence>
<protein>
    <recommendedName>
        <fullName evidence="1">Methyltransferase domain-containing protein</fullName>
    </recommendedName>
</protein>
<sequence>MTSPDTGNLWTARTPADTRQLYDDWATNYDTDMADWGYLGPARCAEMLLRHGPGGAVHDFGCGTGLAGAALAERGVTTVDGSDLSDRMLQQAQDRNLYRTLALAEAGAAISFAPDVTAVLACGVISYGAAPATLLGDLIQALPKGGLLVMTYNDTTLTDDAYQIALAQVQGSGEARLLQAEYGPQLPGQDRGCTVYALRRM</sequence>
<accession>A0ABQ4NNN3</accession>
<proteinExistence type="predicted"/>
<dbReference type="EMBL" id="BPFH01000005">
    <property type="protein sequence ID" value="GIT96017.1"/>
    <property type="molecule type" value="Genomic_DNA"/>
</dbReference>
<evidence type="ECO:0000259" key="1">
    <source>
        <dbReference type="Pfam" id="PF13649"/>
    </source>
</evidence>
<reference evidence="2 3" key="1">
    <citation type="submission" date="2021-05" db="EMBL/GenBank/DDBJ databases">
        <title>Bacteria Genome sequencing.</title>
        <authorList>
            <person name="Takabe Y."/>
            <person name="Nakajima Y."/>
            <person name="Suzuki S."/>
            <person name="Shiozaki T."/>
        </authorList>
    </citation>
    <scope>NUCLEOTIDE SEQUENCE [LARGE SCALE GENOMIC DNA]</scope>
    <source>
        <strain evidence="2 3">AI_62</strain>
    </source>
</reference>
<comment type="caution">
    <text evidence="2">The sequence shown here is derived from an EMBL/GenBank/DDBJ whole genome shotgun (WGS) entry which is preliminary data.</text>
</comment>
<dbReference type="Proteomes" id="UP000786693">
    <property type="component" value="Unassembled WGS sequence"/>
</dbReference>
<gene>
    <name evidence="2" type="ORF">JANAI62_26400</name>
</gene>
<dbReference type="InterPro" id="IPR041698">
    <property type="entry name" value="Methyltransf_25"/>
</dbReference>
<dbReference type="CDD" id="cd02440">
    <property type="entry name" value="AdoMet_MTases"/>
    <property type="match status" value="1"/>
</dbReference>
<evidence type="ECO:0000313" key="2">
    <source>
        <dbReference type="EMBL" id="GIT96017.1"/>
    </source>
</evidence>
<dbReference type="InterPro" id="IPR029063">
    <property type="entry name" value="SAM-dependent_MTases_sf"/>
</dbReference>
<dbReference type="SUPFAM" id="SSF53335">
    <property type="entry name" value="S-adenosyl-L-methionine-dependent methyltransferases"/>
    <property type="match status" value="1"/>
</dbReference>
<name>A0ABQ4NNN3_9RHOB</name>